<sequence>MPRITALSTVRRHHDDRIETPEPSESPKTAADLADARRSRIAILRALPAGQRWGYFRDQLLARALAGIAIVATVIFLAVHMFMPTPAPALYVAVIDGAIDTTEAAALQSKAAQAMKLPEGRESGIVVDAYFDLSKDGLSKLQTMLGNGEIDVIIADHDDFATLAGYGYMTDLDHTLTGEQRTALAADIATFSGFDDRDTDDPDYNGSGRGASEPFGAKIDGLAQWASITEPTTNPNTDTYVGLAQESGNLTTAQRFIDYLRG</sequence>
<accession>A0A5M9ZQP0</accession>
<gene>
    <name evidence="3" type="ORF">EMO89_10055</name>
</gene>
<evidence type="ECO:0000313" key="4">
    <source>
        <dbReference type="Proteomes" id="UP000412028"/>
    </source>
</evidence>
<keyword evidence="2" id="KW-1133">Transmembrane helix</keyword>
<keyword evidence="2" id="KW-0812">Transmembrane</keyword>
<evidence type="ECO:0000256" key="1">
    <source>
        <dbReference type="SAM" id="MobiDB-lite"/>
    </source>
</evidence>
<feature type="transmembrane region" description="Helical" evidence="2">
    <location>
        <begin position="60"/>
        <end position="83"/>
    </location>
</feature>
<dbReference type="AlphaFoldDB" id="A0A5M9ZQP0"/>
<reference evidence="3 4" key="1">
    <citation type="journal article" date="2019" name="Syst. Appl. Microbiol.">
        <title>Characterization of Bifidobacterium species in feaces of the Egyptian fruit bat: Description of B. vespertilionis sp. nov. and B. rousetti sp. nov.</title>
        <authorList>
            <person name="Modesto M."/>
            <person name="Satti M."/>
            <person name="Watanabe K."/>
            <person name="Puglisi E."/>
            <person name="Morelli L."/>
            <person name="Huang C.-H."/>
            <person name="Liou J.-S."/>
            <person name="Miyashita M."/>
            <person name="Tamura T."/>
            <person name="Saito S."/>
            <person name="Mori K."/>
            <person name="Huang L."/>
            <person name="Sciavilla P."/>
            <person name="Sandri C."/>
            <person name="Spiezio C."/>
            <person name="Vitali F."/>
            <person name="Cavalieri D."/>
            <person name="Perpetuini G."/>
            <person name="Tofalo R."/>
            <person name="Bonetti A."/>
            <person name="Arita M."/>
            <person name="Mattarelli P."/>
        </authorList>
    </citation>
    <scope>NUCLEOTIDE SEQUENCE [LARGE SCALE GENOMIC DNA]</scope>
    <source>
        <strain evidence="3 4">RST7</strain>
    </source>
</reference>
<evidence type="ECO:0000256" key="2">
    <source>
        <dbReference type="SAM" id="Phobius"/>
    </source>
</evidence>
<dbReference type="Proteomes" id="UP000412028">
    <property type="component" value="Unassembled WGS sequence"/>
</dbReference>
<organism evidence="3 4">
    <name type="scientific">Bifidobacterium tissieri</name>
    <dbReference type="NCBI Taxonomy" id="1630162"/>
    <lineage>
        <taxon>Bacteria</taxon>
        <taxon>Bacillati</taxon>
        <taxon>Actinomycetota</taxon>
        <taxon>Actinomycetes</taxon>
        <taxon>Bifidobacteriales</taxon>
        <taxon>Bifidobacteriaceae</taxon>
        <taxon>Bifidobacterium</taxon>
    </lineage>
</organism>
<evidence type="ECO:0000313" key="3">
    <source>
        <dbReference type="EMBL" id="KAA8827874.1"/>
    </source>
</evidence>
<dbReference type="OrthoDB" id="3239175at2"/>
<proteinExistence type="predicted"/>
<dbReference type="EMBL" id="RZUI01000016">
    <property type="protein sequence ID" value="KAA8827874.1"/>
    <property type="molecule type" value="Genomic_DNA"/>
</dbReference>
<comment type="caution">
    <text evidence="3">The sequence shown here is derived from an EMBL/GenBank/DDBJ whole genome shotgun (WGS) entry which is preliminary data.</text>
</comment>
<feature type="region of interest" description="Disordered" evidence="1">
    <location>
        <begin position="1"/>
        <end position="31"/>
    </location>
</feature>
<protein>
    <submittedName>
        <fullName evidence="3">Uncharacterized protein</fullName>
    </submittedName>
</protein>
<keyword evidence="2" id="KW-0472">Membrane</keyword>
<name>A0A5M9ZQP0_9BIFI</name>
<dbReference type="RefSeq" id="WP_150381967.1">
    <property type="nucleotide sequence ID" value="NZ_RZUI01000016.1"/>
</dbReference>